<dbReference type="AlphaFoldDB" id="A0AAV8WF10"/>
<proteinExistence type="inferred from homology"/>
<dbReference type="InterPro" id="IPR040182">
    <property type="entry name" value="ATG13"/>
</dbReference>
<dbReference type="InterPro" id="IPR018731">
    <property type="entry name" value="Atg13_N"/>
</dbReference>
<dbReference type="Proteomes" id="UP001159042">
    <property type="component" value="Unassembled WGS sequence"/>
</dbReference>
<dbReference type="EMBL" id="JANEYG010000002">
    <property type="protein sequence ID" value="KAJ8925209.1"/>
    <property type="molecule type" value="Genomic_DNA"/>
</dbReference>
<dbReference type="GO" id="GO:0000407">
    <property type="term" value="C:phagophore assembly site"/>
    <property type="evidence" value="ECO:0007669"/>
    <property type="project" value="UniProtKB-SubCell"/>
</dbReference>
<comment type="caution">
    <text evidence="7">The sequence shown here is derived from an EMBL/GenBank/DDBJ whole genome shotgun (WGS) entry which is preliminary data.</text>
</comment>
<protein>
    <recommendedName>
        <fullName evidence="4">Autophagy-related protein 13</fullName>
    </recommendedName>
</protein>
<dbReference type="Pfam" id="PF10033">
    <property type="entry name" value="ATG13"/>
    <property type="match status" value="1"/>
</dbReference>
<dbReference type="PANTHER" id="PTHR13430:SF4">
    <property type="entry name" value="AUTOPHAGY-RELATED PROTEIN 13"/>
    <property type="match status" value="1"/>
</dbReference>
<evidence type="ECO:0000313" key="7">
    <source>
        <dbReference type="EMBL" id="KAJ8925209.1"/>
    </source>
</evidence>
<organism evidence="7 8">
    <name type="scientific">Exocentrus adspersus</name>
    <dbReference type="NCBI Taxonomy" id="1586481"/>
    <lineage>
        <taxon>Eukaryota</taxon>
        <taxon>Metazoa</taxon>
        <taxon>Ecdysozoa</taxon>
        <taxon>Arthropoda</taxon>
        <taxon>Hexapoda</taxon>
        <taxon>Insecta</taxon>
        <taxon>Pterygota</taxon>
        <taxon>Neoptera</taxon>
        <taxon>Endopterygota</taxon>
        <taxon>Coleoptera</taxon>
        <taxon>Polyphaga</taxon>
        <taxon>Cucujiformia</taxon>
        <taxon>Chrysomeloidea</taxon>
        <taxon>Cerambycidae</taxon>
        <taxon>Lamiinae</taxon>
        <taxon>Acanthocinini</taxon>
        <taxon>Exocentrus</taxon>
    </lineage>
</organism>
<evidence type="ECO:0000313" key="8">
    <source>
        <dbReference type="Proteomes" id="UP001159042"/>
    </source>
</evidence>
<accession>A0AAV8WF10</accession>
<keyword evidence="8" id="KW-1185">Reference proteome</keyword>
<feature type="region of interest" description="Disordered" evidence="5">
    <location>
        <begin position="264"/>
        <end position="306"/>
    </location>
</feature>
<comment type="subcellular location">
    <subcellularLocation>
        <location evidence="1">Preautophagosomal structure</location>
    </subcellularLocation>
</comment>
<name>A0AAV8WF10_9CUCU</name>
<evidence type="ECO:0000256" key="3">
    <source>
        <dbReference type="ARBA" id="ARBA00023006"/>
    </source>
</evidence>
<dbReference type="GO" id="GO:0000423">
    <property type="term" value="P:mitophagy"/>
    <property type="evidence" value="ECO:0007669"/>
    <property type="project" value="TreeGrafter"/>
</dbReference>
<dbReference type="InterPro" id="IPR036570">
    <property type="entry name" value="HORMA_dom_sf"/>
</dbReference>
<dbReference type="Gene3D" id="3.30.900.10">
    <property type="entry name" value="HORMA domain"/>
    <property type="match status" value="1"/>
</dbReference>
<dbReference type="GO" id="GO:0005829">
    <property type="term" value="C:cytosol"/>
    <property type="evidence" value="ECO:0007669"/>
    <property type="project" value="TreeGrafter"/>
</dbReference>
<evidence type="ECO:0000259" key="6">
    <source>
        <dbReference type="Pfam" id="PF10033"/>
    </source>
</evidence>
<evidence type="ECO:0000256" key="5">
    <source>
        <dbReference type="SAM" id="MobiDB-lite"/>
    </source>
</evidence>
<evidence type="ECO:0000256" key="2">
    <source>
        <dbReference type="ARBA" id="ARBA00007341"/>
    </source>
</evidence>
<dbReference type="GO" id="GO:0034727">
    <property type="term" value="P:piecemeal microautophagy of the nucleus"/>
    <property type="evidence" value="ECO:0007669"/>
    <property type="project" value="TreeGrafter"/>
</dbReference>
<dbReference type="GO" id="GO:0034497">
    <property type="term" value="P:protein localization to phagophore assembly site"/>
    <property type="evidence" value="ECO:0007669"/>
    <property type="project" value="TreeGrafter"/>
</dbReference>
<comment type="similarity">
    <text evidence="2 4">Belongs to the ATG13 family. Metazoan subfamily.</text>
</comment>
<gene>
    <name evidence="7" type="ORF">NQ315_001395</name>
</gene>
<feature type="domain" description="Autophagy-related protein 13 N-terminal" evidence="6">
    <location>
        <begin position="90"/>
        <end position="193"/>
    </location>
</feature>
<reference evidence="7 8" key="1">
    <citation type="journal article" date="2023" name="Insect Mol. Biol.">
        <title>Genome sequencing provides insights into the evolution of gene families encoding plant cell wall-degrading enzymes in longhorned beetles.</title>
        <authorList>
            <person name="Shin N.R."/>
            <person name="Okamura Y."/>
            <person name="Kirsch R."/>
            <person name="Pauchet Y."/>
        </authorList>
    </citation>
    <scope>NUCLEOTIDE SEQUENCE [LARGE SCALE GENOMIC DNA]</scope>
    <source>
        <strain evidence="7">EAD_L_NR</strain>
    </source>
</reference>
<keyword evidence="3 4" id="KW-0072">Autophagy</keyword>
<dbReference type="GO" id="GO:1990316">
    <property type="term" value="C:Atg1/ULK1 kinase complex"/>
    <property type="evidence" value="ECO:0007669"/>
    <property type="project" value="InterPro"/>
</dbReference>
<evidence type="ECO:0000256" key="1">
    <source>
        <dbReference type="ARBA" id="ARBA00004329"/>
    </source>
</evidence>
<dbReference type="PANTHER" id="PTHR13430">
    <property type="match status" value="1"/>
</dbReference>
<sequence length="397" mass="44537">MKLSNQEKKELDKFTKFLALKSTQIIVQSRLGEKLSTPCKPHTTGTDWFNLNIKDLPEVLAETKKVMNGEVLSSRLPFCVEISLRTAEGDHMVLESWCLSLLPERCDPTARIVHTVYNRMGILLKSLVSVTRVTPAYKLSRRQGPDSFVICYRIYMDEPQVHCLGEGYKQVHIGQICTPIGTLQLSVSYRTKMTISPTQAGRGDSMLVKSDHFNTNLGSKSKSDEKTSLYDTMKLGAFVDYKKMPMPDPQLILPSPPFAKLFAKTKSHRKPSEESLPDSVNVEDVKSSQEEVKEEEKNGNPAATSTTLESRLQSLTMTPTKEDFIMVELKAPFASTTAKSDLSRFLRECQAAPSLQTFIDLPPLGELQIDKQLESFESDLNEYDTVVQSLCQSPNNN</sequence>
<feature type="compositionally biased region" description="Basic and acidic residues" evidence="5">
    <location>
        <begin position="283"/>
        <end position="298"/>
    </location>
</feature>
<evidence type="ECO:0000256" key="4">
    <source>
        <dbReference type="RuleBase" id="RU361214"/>
    </source>
</evidence>